<dbReference type="HOGENOM" id="CLU_128171_0_0_5"/>
<dbReference type="Proteomes" id="UP000002257">
    <property type="component" value="Chromosome"/>
</dbReference>
<evidence type="ECO:0000256" key="1">
    <source>
        <dbReference type="SAM" id="MobiDB-lite"/>
    </source>
</evidence>
<dbReference type="OrthoDB" id="7285394at2"/>
<keyword evidence="4" id="KW-1185">Reference proteome</keyword>
<dbReference type="EMBL" id="CP001280">
    <property type="protein sequence ID" value="ACK51477.1"/>
    <property type="molecule type" value="Genomic_DNA"/>
</dbReference>
<protein>
    <recommendedName>
        <fullName evidence="5">DUF2628 domain-containing protein</fullName>
    </recommendedName>
</protein>
<dbReference type="Pfam" id="PF10947">
    <property type="entry name" value="DUF2628"/>
    <property type="match status" value="1"/>
</dbReference>
<keyword evidence="2" id="KW-0812">Transmembrane</keyword>
<evidence type="ECO:0000313" key="3">
    <source>
        <dbReference type="EMBL" id="ACK51477.1"/>
    </source>
</evidence>
<keyword evidence="2" id="KW-1133">Transmembrane helix</keyword>
<sequence>MAVYSVHLPVGGASAAADAAFVREGFSGSAFLFGPLFLVWRGFFLAAALWLVAALVVIGLFAAATLSAGAVLFIFFLMHFWLGLEANRLIERRLWRQGYDLAEIVAAPRLEEAEMAFYREIGPSAEAATAAAAAPGPARSAAGVIGSMPEPDRRGAGR</sequence>
<reference evidence="3 4" key="1">
    <citation type="journal article" date="2010" name="J. Bacteriol.">
        <title>Complete genome sequence of the aerobic facultative methanotroph Methylocella silvestris BL2.</title>
        <authorList>
            <person name="Chen Y."/>
            <person name="Crombie A."/>
            <person name="Rahman M.T."/>
            <person name="Dedysh S.N."/>
            <person name="Liesack W."/>
            <person name="Stott M.B."/>
            <person name="Alam M."/>
            <person name="Theisen A.R."/>
            <person name="Murrell J.C."/>
            <person name="Dunfield P.F."/>
        </authorList>
    </citation>
    <scope>NUCLEOTIDE SEQUENCE [LARGE SCALE GENOMIC DNA]</scope>
    <source>
        <strain evidence="4">DSM 15510 / CIP 108128 / LMG 27833 / NCIMB 13906 / BL2</strain>
    </source>
</reference>
<dbReference type="InterPro" id="IPR024399">
    <property type="entry name" value="DUF2628"/>
</dbReference>
<dbReference type="eggNOG" id="ENOG503159N">
    <property type="taxonomic scope" value="Bacteria"/>
</dbReference>
<dbReference type="STRING" id="395965.Msil_2553"/>
<proteinExistence type="predicted"/>
<gene>
    <name evidence="3" type="ordered locus">Msil_2553</name>
</gene>
<dbReference type="RefSeq" id="WP_012591546.1">
    <property type="nucleotide sequence ID" value="NC_011666.1"/>
</dbReference>
<dbReference type="AlphaFoldDB" id="B8EM88"/>
<dbReference type="KEGG" id="msl:Msil_2553"/>
<organism evidence="3 4">
    <name type="scientific">Methylocella silvestris (strain DSM 15510 / CIP 108128 / LMG 27833 / NCIMB 13906 / BL2)</name>
    <dbReference type="NCBI Taxonomy" id="395965"/>
    <lineage>
        <taxon>Bacteria</taxon>
        <taxon>Pseudomonadati</taxon>
        <taxon>Pseudomonadota</taxon>
        <taxon>Alphaproteobacteria</taxon>
        <taxon>Hyphomicrobiales</taxon>
        <taxon>Beijerinckiaceae</taxon>
        <taxon>Methylocella</taxon>
    </lineage>
</organism>
<feature type="transmembrane region" description="Helical" evidence="2">
    <location>
        <begin position="30"/>
        <end position="52"/>
    </location>
</feature>
<feature type="transmembrane region" description="Helical" evidence="2">
    <location>
        <begin position="58"/>
        <end position="84"/>
    </location>
</feature>
<keyword evidence="2" id="KW-0472">Membrane</keyword>
<accession>B8EM88</accession>
<name>B8EM88_METSB</name>
<evidence type="ECO:0008006" key="5">
    <source>
        <dbReference type="Google" id="ProtNLM"/>
    </source>
</evidence>
<evidence type="ECO:0000256" key="2">
    <source>
        <dbReference type="SAM" id="Phobius"/>
    </source>
</evidence>
<feature type="region of interest" description="Disordered" evidence="1">
    <location>
        <begin position="139"/>
        <end position="158"/>
    </location>
</feature>
<evidence type="ECO:0000313" key="4">
    <source>
        <dbReference type="Proteomes" id="UP000002257"/>
    </source>
</evidence>